<dbReference type="Proteomes" id="UP000030640">
    <property type="component" value="Unassembled WGS sequence"/>
</dbReference>
<gene>
    <name evidence="4" type="ORF">C922_02603</name>
</gene>
<feature type="domain" description="MACPF" evidence="3">
    <location>
        <begin position="46"/>
        <end position="409"/>
    </location>
</feature>
<dbReference type="Pfam" id="PF01823">
    <property type="entry name" value="MACPF"/>
    <property type="match status" value="1"/>
</dbReference>
<feature type="region of interest" description="Disordered" evidence="1">
    <location>
        <begin position="455"/>
        <end position="494"/>
    </location>
</feature>
<dbReference type="GeneID" id="20037877"/>
<dbReference type="AlphaFoldDB" id="W7ADB1"/>
<dbReference type="VEuPathDB" id="PlasmoDB:C922_02603"/>
<evidence type="ECO:0000256" key="2">
    <source>
        <dbReference type="SAM" id="SignalP"/>
    </source>
</evidence>
<evidence type="ECO:0000259" key="3">
    <source>
        <dbReference type="PROSITE" id="PS51412"/>
    </source>
</evidence>
<organism evidence="4 5">
    <name type="scientific">Plasmodium inui San Antonio 1</name>
    <dbReference type="NCBI Taxonomy" id="1237626"/>
    <lineage>
        <taxon>Eukaryota</taxon>
        <taxon>Sar</taxon>
        <taxon>Alveolata</taxon>
        <taxon>Apicomplexa</taxon>
        <taxon>Aconoidasida</taxon>
        <taxon>Haemosporida</taxon>
        <taxon>Plasmodiidae</taxon>
        <taxon>Plasmodium</taxon>
        <taxon>Plasmodium (Plasmodium)</taxon>
    </lineage>
</organism>
<name>W7ADB1_9APIC</name>
<evidence type="ECO:0000256" key="1">
    <source>
        <dbReference type="SAM" id="MobiDB-lite"/>
    </source>
</evidence>
<evidence type="ECO:0000313" key="4">
    <source>
        <dbReference type="EMBL" id="EUD67019.1"/>
    </source>
</evidence>
<feature type="region of interest" description="Disordered" evidence="1">
    <location>
        <begin position="28"/>
        <end position="57"/>
    </location>
</feature>
<keyword evidence="5" id="KW-1185">Reference proteome</keyword>
<feature type="region of interest" description="Disordered" evidence="1">
    <location>
        <begin position="312"/>
        <end position="342"/>
    </location>
</feature>
<evidence type="ECO:0000313" key="5">
    <source>
        <dbReference type="Proteomes" id="UP000030640"/>
    </source>
</evidence>
<dbReference type="PROSITE" id="PS51412">
    <property type="entry name" value="MACPF_2"/>
    <property type="match status" value="1"/>
</dbReference>
<proteinExistence type="predicted"/>
<feature type="signal peptide" evidence="2">
    <location>
        <begin position="1"/>
        <end position="26"/>
    </location>
</feature>
<dbReference type="OrthoDB" id="390682at2759"/>
<dbReference type="EMBL" id="KI965468">
    <property type="protein sequence ID" value="EUD67019.1"/>
    <property type="molecule type" value="Genomic_DNA"/>
</dbReference>
<sequence length="718" mass="80566">MINHLSTKRLCVWVFLLLTLCRDRKSGVSGKSERISTPNNRSDPNKPSYPIDRGTDEPFSKYIGKGYDILFGYPLPNNELVEDPGFRKEIFDTRNSLDIISQIACHRDEYFSFLEGINNVTHLAMDNINVEDLNTSIIPFSASMPYRNYFSELEIGRKKYLVAQNSCVHKYVTYNLRDSTTHISREFLRETEKLPILEKKANEQECLDRSDLHSATNEQCAGSIKTWIDFFQKYGTHLVVSAHFGGRSFNSLEVSGRTMEEAKIYSYKYALGNVPNLDVFKAVWLLQRGPKRGGTEGSVDSAGDHIFKQQHNQLTDDPLNEPPPTREDALGEKPPSLDIRGGNQTYDGWNQLTYTVWKESIYTNLLPVHLDLISLSSFMRMEKKESYDKALIYYNSLYGMDKEKYYLSQDITDVLADGKQITGSAKGSLVLSCPVGYVKSTGFILTYDTSERAKGDRAKGRDATKRRGASKGRDAAKGREAAKGRDAADGKDTTNGRDAAKIRVYPCLNKAEYDISCSHINESDSVISFGWLYCVKYSFVKFETFHANGGDASGETSLEGKCSEGSSIAFGFKMKLEKDKNFSSVKVKACPVGESKCAISHTKANSDYLLWGFCAPLSFHSTSSLQVTYIEESKAMTDVQGVCSDVHKNKYDNIFLGFSFSFDNEMGRIDVSPCPMKTKYCVHKVGGRGAKRYAGMFLLCRNDGGTRRKFSSPTRLAL</sequence>
<dbReference type="RefSeq" id="XP_008816424.1">
    <property type="nucleotide sequence ID" value="XM_008818202.1"/>
</dbReference>
<keyword evidence="2" id="KW-0732">Signal</keyword>
<accession>W7ADB1</accession>
<dbReference type="InterPro" id="IPR020864">
    <property type="entry name" value="MACPF"/>
</dbReference>
<reference evidence="4 5" key="1">
    <citation type="submission" date="2013-02" db="EMBL/GenBank/DDBJ databases">
        <title>The Genome Sequence of Plasmodium inui San Antonio 1.</title>
        <authorList>
            <consortium name="The Broad Institute Genome Sequencing Platform"/>
            <consortium name="The Broad Institute Genome Sequencing Center for Infectious Disease"/>
            <person name="Neafsey D."/>
            <person name="Cheeseman I."/>
            <person name="Volkman S."/>
            <person name="Adams J."/>
            <person name="Walker B."/>
            <person name="Young S.K."/>
            <person name="Zeng Q."/>
            <person name="Gargeya S."/>
            <person name="Fitzgerald M."/>
            <person name="Haas B."/>
            <person name="Abouelleil A."/>
            <person name="Alvarado L."/>
            <person name="Arachchi H.M."/>
            <person name="Berlin A.M."/>
            <person name="Chapman S.B."/>
            <person name="Dewar J."/>
            <person name="Goldberg J."/>
            <person name="Griggs A."/>
            <person name="Gujja S."/>
            <person name="Hansen M."/>
            <person name="Howarth C."/>
            <person name="Imamovic A."/>
            <person name="Larimer J."/>
            <person name="McCowan C."/>
            <person name="Murphy C."/>
            <person name="Neiman D."/>
            <person name="Pearson M."/>
            <person name="Priest M."/>
            <person name="Roberts A."/>
            <person name="Saif S."/>
            <person name="Shea T."/>
            <person name="Sisk P."/>
            <person name="Sykes S."/>
            <person name="Wortman J."/>
            <person name="Nusbaum C."/>
            <person name="Birren B."/>
        </authorList>
    </citation>
    <scope>NUCLEOTIDE SEQUENCE [LARGE SCALE GENOMIC DNA]</scope>
    <source>
        <strain evidence="4 5">San Antonio 1</strain>
    </source>
</reference>
<feature type="chain" id="PRO_5004887835" description="MACPF domain-containing protein" evidence="2">
    <location>
        <begin position="27"/>
        <end position="718"/>
    </location>
</feature>
<protein>
    <recommendedName>
        <fullName evidence="3">MACPF domain-containing protein</fullName>
    </recommendedName>
</protein>